<dbReference type="SMART" id="SM00199">
    <property type="entry name" value="SCY"/>
    <property type="match status" value="1"/>
</dbReference>
<feature type="domain" description="Chemokine interleukin-8-like" evidence="2">
    <location>
        <begin position="121"/>
        <end position="186"/>
    </location>
</feature>
<dbReference type="AlphaFoldDB" id="A0AAD5B2T8"/>
<gene>
    <name evidence="3" type="ORF">C0J50_13769</name>
</gene>
<dbReference type="GO" id="GO:0006955">
    <property type="term" value="P:immune response"/>
    <property type="evidence" value="ECO:0007669"/>
    <property type="project" value="InterPro"/>
</dbReference>
<organism evidence="3 4">
    <name type="scientific">Silurus asotus</name>
    <name type="common">Amur catfish</name>
    <name type="synonym">Parasilurus asotus</name>
    <dbReference type="NCBI Taxonomy" id="30991"/>
    <lineage>
        <taxon>Eukaryota</taxon>
        <taxon>Metazoa</taxon>
        <taxon>Chordata</taxon>
        <taxon>Craniata</taxon>
        <taxon>Vertebrata</taxon>
        <taxon>Euteleostomi</taxon>
        <taxon>Actinopterygii</taxon>
        <taxon>Neopterygii</taxon>
        <taxon>Teleostei</taxon>
        <taxon>Ostariophysi</taxon>
        <taxon>Siluriformes</taxon>
        <taxon>Siluridae</taxon>
        <taxon>Silurus</taxon>
    </lineage>
</organism>
<dbReference type="InterPro" id="IPR036048">
    <property type="entry name" value="Interleukin_8-like_sf"/>
</dbReference>
<keyword evidence="4" id="KW-1185">Reference proteome</keyword>
<evidence type="ECO:0000259" key="2">
    <source>
        <dbReference type="SMART" id="SM00199"/>
    </source>
</evidence>
<dbReference type="Pfam" id="PF00048">
    <property type="entry name" value="IL8"/>
    <property type="match status" value="1"/>
</dbReference>
<dbReference type="Gene3D" id="2.40.50.40">
    <property type="match status" value="1"/>
</dbReference>
<evidence type="ECO:0000313" key="4">
    <source>
        <dbReference type="Proteomes" id="UP001205998"/>
    </source>
</evidence>
<dbReference type="SUPFAM" id="SSF54117">
    <property type="entry name" value="Interleukin 8-like chemokines"/>
    <property type="match status" value="1"/>
</dbReference>
<accession>A0AAD5B2T8</accession>
<evidence type="ECO:0000313" key="3">
    <source>
        <dbReference type="EMBL" id="KAI5626480.1"/>
    </source>
</evidence>
<dbReference type="Proteomes" id="UP001205998">
    <property type="component" value="Unassembled WGS sequence"/>
</dbReference>
<name>A0AAD5B2T8_SILAS</name>
<keyword evidence="1" id="KW-0202">Cytokine</keyword>
<proteinExistence type="predicted"/>
<sequence length="189" mass="21147">MALLVFTEKLHAARAAKLLLSSSSKTFQQHSTQSTTRLSCQPSGASVFAEQLENGLLPTWKIAHTRYHSFRSNLGMLGGHIFVDECLSTKTLKPQQNRSAGHPSLCVNPESFTMVQNQYVQDSCCFRYRISRIPFRDITGYKVTGRQCANPGVISTLMYIFSLICSFTLKDSQQVCVDPELEWVQVGCT</sequence>
<reference evidence="3" key="1">
    <citation type="submission" date="2018-07" db="EMBL/GenBank/DDBJ databases">
        <title>Comparative genomics of catfishes provides insights into carnivory and benthic adaptation.</title>
        <authorList>
            <person name="Zhang Y."/>
            <person name="Wang D."/>
            <person name="Peng Z."/>
            <person name="Zheng S."/>
            <person name="Shao F."/>
            <person name="Tao W."/>
        </authorList>
    </citation>
    <scope>NUCLEOTIDE SEQUENCE</scope>
    <source>
        <strain evidence="3">Chongqing</strain>
    </source>
</reference>
<dbReference type="GO" id="GO:0005615">
    <property type="term" value="C:extracellular space"/>
    <property type="evidence" value="ECO:0007669"/>
    <property type="project" value="UniProtKB-KW"/>
</dbReference>
<dbReference type="InterPro" id="IPR001811">
    <property type="entry name" value="Chemokine_IL8-like_dom"/>
</dbReference>
<evidence type="ECO:0000256" key="1">
    <source>
        <dbReference type="ARBA" id="ARBA00022514"/>
    </source>
</evidence>
<protein>
    <recommendedName>
        <fullName evidence="2">Chemokine interleukin-8-like domain-containing protein</fullName>
    </recommendedName>
</protein>
<comment type="caution">
    <text evidence="3">The sequence shown here is derived from an EMBL/GenBank/DDBJ whole genome shotgun (WGS) entry which is preliminary data.</text>
</comment>
<dbReference type="EMBL" id="MU551531">
    <property type="protein sequence ID" value="KAI5626480.1"/>
    <property type="molecule type" value="Genomic_DNA"/>
</dbReference>
<dbReference type="GO" id="GO:0008009">
    <property type="term" value="F:chemokine activity"/>
    <property type="evidence" value="ECO:0007669"/>
    <property type="project" value="InterPro"/>
</dbReference>